<protein>
    <recommendedName>
        <fullName evidence="8 10">Phosphate acyltransferase</fullName>
        <ecNumber evidence="8 10">2.3.1.274</ecNumber>
    </recommendedName>
    <alternativeName>
        <fullName evidence="10">Acyl-ACP phosphotransacylase</fullName>
    </alternativeName>
    <alternativeName>
        <fullName evidence="10">Acyl-[acyl-carrier-protein]--phosphate acyltransferase</fullName>
    </alternativeName>
    <alternativeName>
        <fullName evidence="10">Phosphate-acyl-ACP acyltransferase</fullName>
    </alternativeName>
</protein>
<reference evidence="12 13" key="1">
    <citation type="submission" date="2016-12" db="EMBL/GenBank/DDBJ databases">
        <title>Draft genome sequences of strains Salinicola socius SMB35, Salinicola sp. MH3R3-1 and Chromohalobacter sp. SMB17 from the Verkhnekamsk potash mining region of Russia.</title>
        <authorList>
            <person name="Mavrodi D.V."/>
            <person name="Olsson B.E."/>
            <person name="Korsakova E.S."/>
            <person name="Pyankova A."/>
            <person name="Mavrodi O.V."/>
            <person name="Plotnikova E.G."/>
        </authorList>
    </citation>
    <scope>NUCLEOTIDE SEQUENCE [LARGE SCALE GENOMIC DNA]</scope>
    <source>
        <strain evidence="12 13">SMB35</strain>
    </source>
</reference>
<dbReference type="PANTHER" id="PTHR30100">
    <property type="entry name" value="FATTY ACID/PHOSPHOLIPID SYNTHESIS PROTEIN PLSX"/>
    <property type="match status" value="1"/>
</dbReference>
<evidence type="ECO:0000256" key="5">
    <source>
        <dbReference type="ARBA" id="ARBA00023098"/>
    </source>
</evidence>
<dbReference type="PANTHER" id="PTHR30100:SF1">
    <property type="entry name" value="PHOSPHATE ACYLTRANSFERASE"/>
    <property type="match status" value="1"/>
</dbReference>
<comment type="similarity">
    <text evidence="10">Belongs to the PlsX family.</text>
</comment>
<comment type="subcellular location">
    <subcellularLocation>
        <location evidence="10">Cytoplasm</location>
    </subcellularLocation>
    <text evidence="10">Associated with the membrane possibly through PlsY.</text>
</comment>
<dbReference type="InterPro" id="IPR003664">
    <property type="entry name" value="FA_synthesis"/>
</dbReference>
<dbReference type="STRING" id="404433.BTW07_04090"/>
<sequence length="372" mass="39239">MRIAIDAMGGDFGPRATMGGLFLALARHSDLEPSVFGPQAELRALVSELAKASGDSSVARRIRLVDAPRVVLQSTPPMEAFDDPAATSLYGMLQAVRERQVEAGITSGNTGALVALARRELGTVPGVSRPAISTAVPTRKGGRCYLLDLGASVDVHARHLVDFAHMGALMARVVDGVAVPRVALLNVGVEASKGVARVREADALLKSRGGSDFEYIGYLEGDGIFSGLADVVVCDGFVGNAVLKASEGVAQMLLKRLQETFESHWSTRLVTALAKPALMRLKAQLDPVRHNGASLLGLNRIVVKSHGNASAQAFAFAIDRAIREVEVGLPDHFRAAWSHDAATPVISSTVTGGRVDSGSRDTTRSDDPSFQG</sequence>
<evidence type="ECO:0000256" key="10">
    <source>
        <dbReference type="HAMAP-Rule" id="MF_00019"/>
    </source>
</evidence>
<evidence type="ECO:0000256" key="1">
    <source>
        <dbReference type="ARBA" id="ARBA00001232"/>
    </source>
</evidence>
<dbReference type="EC" id="2.3.1.274" evidence="8 10"/>
<comment type="catalytic activity">
    <reaction evidence="1 10">
        <text>a fatty acyl-[ACP] + phosphate = an acyl phosphate + holo-[ACP]</text>
        <dbReference type="Rhea" id="RHEA:42292"/>
        <dbReference type="Rhea" id="RHEA-COMP:9685"/>
        <dbReference type="Rhea" id="RHEA-COMP:14125"/>
        <dbReference type="ChEBI" id="CHEBI:43474"/>
        <dbReference type="ChEBI" id="CHEBI:59918"/>
        <dbReference type="ChEBI" id="CHEBI:64479"/>
        <dbReference type="ChEBI" id="CHEBI:138651"/>
        <dbReference type="EC" id="2.3.1.274"/>
    </reaction>
</comment>
<dbReference type="EMBL" id="MSDO01000003">
    <property type="protein sequence ID" value="OLO05656.1"/>
    <property type="molecule type" value="Genomic_DNA"/>
</dbReference>
<dbReference type="Pfam" id="PF02504">
    <property type="entry name" value="FA_synthesis"/>
    <property type="match status" value="1"/>
</dbReference>
<keyword evidence="4 10" id="KW-0808">Transferase</keyword>
<feature type="compositionally biased region" description="Basic and acidic residues" evidence="11">
    <location>
        <begin position="357"/>
        <end position="372"/>
    </location>
</feature>
<evidence type="ECO:0000313" key="13">
    <source>
        <dbReference type="Proteomes" id="UP000186878"/>
    </source>
</evidence>
<dbReference type="HAMAP" id="MF_00019">
    <property type="entry name" value="PlsX"/>
    <property type="match status" value="1"/>
</dbReference>
<evidence type="ECO:0000256" key="4">
    <source>
        <dbReference type="ARBA" id="ARBA00022679"/>
    </source>
</evidence>
<name>A0A1Q8SW36_9GAMM</name>
<dbReference type="UniPathway" id="UPA00085"/>
<organism evidence="12 13">
    <name type="scientific">Salinicola socius</name>
    <dbReference type="NCBI Taxonomy" id="404433"/>
    <lineage>
        <taxon>Bacteria</taxon>
        <taxon>Pseudomonadati</taxon>
        <taxon>Pseudomonadota</taxon>
        <taxon>Gammaproteobacteria</taxon>
        <taxon>Oceanospirillales</taxon>
        <taxon>Halomonadaceae</taxon>
        <taxon>Salinicola</taxon>
    </lineage>
</organism>
<feature type="region of interest" description="Disordered" evidence="11">
    <location>
        <begin position="348"/>
        <end position="372"/>
    </location>
</feature>
<gene>
    <name evidence="10" type="primary">plsX</name>
    <name evidence="12" type="ORF">BTW07_04090</name>
</gene>
<dbReference type="GO" id="GO:0043811">
    <property type="term" value="F:phosphate:acyl-[acyl carrier protein] acyltransferase activity"/>
    <property type="evidence" value="ECO:0007669"/>
    <property type="project" value="UniProtKB-UniRule"/>
</dbReference>
<evidence type="ECO:0000313" key="12">
    <source>
        <dbReference type="EMBL" id="OLO05656.1"/>
    </source>
</evidence>
<keyword evidence="6 10" id="KW-0594">Phospholipid biosynthesis</keyword>
<comment type="function">
    <text evidence="10">Catalyzes the reversible formation of acyl-phosphate (acyl-PO(4)) from acyl-[acyl-carrier-protein] (acyl-ACP). This enzyme utilizes acyl-ACP as fatty acyl donor, but not acyl-CoA.</text>
</comment>
<evidence type="ECO:0000256" key="11">
    <source>
        <dbReference type="SAM" id="MobiDB-lite"/>
    </source>
</evidence>
<keyword evidence="7 10" id="KW-1208">Phospholipid metabolism</keyword>
<evidence type="ECO:0000256" key="9">
    <source>
        <dbReference type="ARBA" id="ARBA00046608"/>
    </source>
</evidence>
<dbReference type="GO" id="GO:0005737">
    <property type="term" value="C:cytoplasm"/>
    <property type="evidence" value="ECO:0007669"/>
    <property type="project" value="UniProtKB-SubCell"/>
</dbReference>
<keyword evidence="5 10" id="KW-0443">Lipid metabolism</keyword>
<keyword evidence="12" id="KW-0012">Acyltransferase</keyword>
<evidence type="ECO:0000256" key="3">
    <source>
        <dbReference type="ARBA" id="ARBA00022516"/>
    </source>
</evidence>
<dbReference type="PIRSF" id="PIRSF002465">
    <property type="entry name" value="Phsphlp_syn_PlsX"/>
    <property type="match status" value="1"/>
</dbReference>
<evidence type="ECO:0000256" key="6">
    <source>
        <dbReference type="ARBA" id="ARBA00023209"/>
    </source>
</evidence>
<dbReference type="InterPro" id="IPR012281">
    <property type="entry name" value="Phospholipid_synth_PlsX-like"/>
</dbReference>
<dbReference type="OrthoDB" id="9806408at2"/>
<dbReference type="Gene3D" id="3.40.718.10">
    <property type="entry name" value="Isopropylmalate Dehydrogenase"/>
    <property type="match status" value="1"/>
</dbReference>
<dbReference type="AlphaFoldDB" id="A0A1Q8SW36"/>
<dbReference type="RefSeq" id="WP_075568876.1">
    <property type="nucleotide sequence ID" value="NZ_MSDO01000003.1"/>
</dbReference>
<dbReference type="Proteomes" id="UP000186878">
    <property type="component" value="Unassembled WGS sequence"/>
</dbReference>
<proteinExistence type="inferred from homology"/>
<keyword evidence="2 10" id="KW-0963">Cytoplasm</keyword>
<comment type="caution">
    <text evidence="12">The sequence shown here is derived from an EMBL/GenBank/DDBJ whole genome shotgun (WGS) entry which is preliminary data.</text>
</comment>
<accession>A0A1Q8SW36</accession>
<dbReference type="GO" id="GO:0008654">
    <property type="term" value="P:phospholipid biosynthetic process"/>
    <property type="evidence" value="ECO:0007669"/>
    <property type="project" value="UniProtKB-KW"/>
</dbReference>
<keyword evidence="3 10" id="KW-0444">Lipid biosynthesis</keyword>
<comment type="pathway">
    <text evidence="10">Lipid metabolism; phospholipid metabolism.</text>
</comment>
<evidence type="ECO:0000256" key="8">
    <source>
        <dbReference type="ARBA" id="ARBA00024069"/>
    </source>
</evidence>
<keyword evidence="13" id="KW-1185">Reference proteome</keyword>
<dbReference type="GO" id="GO:0006633">
    <property type="term" value="P:fatty acid biosynthetic process"/>
    <property type="evidence" value="ECO:0007669"/>
    <property type="project" value="UniProtKB-UniRule"/>
</dbReference>
<evidence type="ECO:0000256" key="2">
    <source>
        <dbReference type="ARBA" id="ARBA00022490"/>
    </source>
</evidence>
<dbReference type="NCBIfam" id="TIGR00182">
    <property type="entry name" value="plsX"/>
    <property type="match status" value="1"/>
</dbReference>
<evidence type="ECO:0000256" key="7">
    <source>
        <dbReference type="ARBA" id="ARBA00023264"/>
    </source>
</evidence>
<dbReference type="SUPFAM" id="SSF53659">
    <property type="entry name" value="Isocitrate/Isopropylmalate dehydrogenase-like"/>
    <property type="match status" value="1"/>
</dbReference>
<comment type="subunit">
    <text evidence="9 10">Homodimer. Probably interacts with PlsY.</text>
</comment>